<organism evidence="1 2">
    <name type="scientific">Parapedobacter koreensis</name>
    <dbReference type="NCBI Taxonomy" id="332977"/>
    <lineage>
        <taxon>Bacteria</taxon>
        <taxon>Pseudomonadati</taxon>
        <taxon>Bacteroidota</taxon>
        <taxon>Sphingobacteriia</taxon>
        <taxon>Sphingobacteriales</taxon>
        <taxon>Sphingobacteriaceae</taxon>
        <taxon>Parapedobacter</taxon>
    </lineage>
</organism>
<name>A0A1H7RNG3_9SPHI</name>
<gene>
    <name evidence="1" type="ORF">SAMN05421740_107216</name>
</gene>
<evidence type="ECO:0000313" key="1">
    <source>
        <dbReference type="EMBL" id="SEL61786.1"/>
    </source>
</evidence>
<accession>A0A1H7RNG3</accession>
<protein>
    <submittedName>
        <fullName evidence="1">Uncharacterized protein</fullName>
    </submittedName>
</protein>
<dbReference type="EMBL" id="FNZR01000007">
    <property type="protein sequence ID" value="SEL61786.1"/>
    <property type="molecule type" value="Genomic_DNA"/>
</dbReference>
<reference evidence="2" key="1">
    <citation type="submission" date="2016-10" db="EMBL/GenBank/DDBJ databases">
        <authorList>
            <person name="Varghese N."/>
            <person name="Submissions S."/>
        </authorList>
    </citation>
    <scope>NUCLEOTIDE SEQUENCE [LARGE SCALE GENOMIC DNA]</scope>
    <source>
        <strain evidence="2">Jip14</strain>
    </source>
</reference>
<dbReference type="Proteomes" id="UP000198916">
    <property type="component" value="Unassembled WGS sequence"/>
</dbReference>
<sequence length="31" mass="3556">MAQLWEVFFIIRCGSTPGIGDIFYFYVGIIV</sequence>
<keyword evidence="2" id="KW-1185">Reference proteome</keyword>
<dbReference type="STRING" id="332977.SAMN05421740_107216"/>
<evidence type="ECO:0000313" key="2">
    <source>
        <dbReference type="Proteomes" id="UP000198916"/>
    </source>
</evidence>
<proteinExistence type="predicted"/>
<dbReference type="AlphaFoldDB" id="A0A1H7RNG3"/>